<gene>
    <name evidence="2" type="ORF">KME15_28095</name>
</gene>
<sequence length="151" mass="16668">MLTIQYLTKALTVWGIGFFPYFEVYAAVAAGMAMGLDALSSVVWGVLGNFTPIPLLLWGYGRLMQIPQLRAWLSRLEQRGGRKVKNAFDRYGAWFLILMTPILGSWTIAVVGPITGIHPKRILLFSLIGITLYGVVTAGAIASGMNWFSNR</sequence>
<evidence type="ECO:0000256" key="1">
    <source>
        <dbReference type="SAM" id="Phobius"/>
    </source>
</evidence>
<dbReference type="Pfam" id="PF06695">
    <property type="entry name" value="Sm_multidrug_ex"/>
    <property type="match status" value="1"/>
</dbReference>
<feature type="transmembrane region" description="Helical" evidence="1">
    <location>
        <begin position="12"/>
        <end position="36"/>
    </location>
</feature>
<dbReference type="Proteomes" id="UP000757435">
    <property type="component" value="Unassembled WGS sequence"/>
</dbReference>
<dbReference type="EMBL" id="JAHHHD010000082">
    <property type="protein sequence ID" value="MBW4662525.1"/>
    <property type="molecule type" value="Genomic_DNA"/>
</dbReference>
<protein>
    <submittedName>
        <fullName evidence="2">Small multi-drug export protein</fullName>
    </submittedName>
</protein>
<comment type="caution">
    <text evidence="2">The sequence shown here is derived from an EMBL/GenBank/DDBJ whole genome shotgun (WGS) entry which is preliminary data.</text>
</comment>
<keyword evidence="1" id="KW-0472">Membrane</keyword>
<dbReference type="InterPro" id="IPR009577">
    <property type="entry name" value="Sm_multidrug_ex"/>
</dbReference>
<proteinExistence type="predicted"/>
<evidence type="ECO:0000313" key="3">
    <source>
        <dbReference type="Proteomes" id="UP000757435"/>
    </source>
</evidence>
<keyword evidence="1" id="KW-1133">Transmembrane helix</keyword>
<name>A0A951UQL7_9CYAN</name>
<evidence type="ECO:0000313" key="2">
    <source>
        <dbReference type="EMBL" id="MBW4662525.1"/>
    </source>
</evidence>
<feature type="transmembrane region" description="Helical" evidence="1">
    <location>
        <begin position="91"/>
        <end position="116"/>
    </location>
</feature>
<organism evidence="2 3">
    <name type="scientific">Drouetiella hepatica Uher 2000/2452</name>
    <dbReference type="NCBI Taxonomy" id="904376"/>
    <lineage>
        <taxon>Bacteria</taxon>
        <taxon>Bacillati</taxon>
        <taxon>Cyanobacteriota</taxon>
        <taxon>Cyanophyceae</taxon>
        <taxon>Oculatellales</taxon>
        <taxon>Oculatellaceae</taxon>
        <taxon>Drouetiella</taxon>
    </lineage>
</organism>
<feature type="transmembrane region" description="Helical" evidence="1">
    <location>
        <begin position="42"/>
        <end position="60"/>
    </location>
</feature>
<feature type="transmembrane region" description="Helical" evidence="1">
    <location>
        <begin position="122"/>
        <end position="148"/>
    </location>
</feature>
<accession>A0A951UQL7</accession>
<dbReference type="AlphaFoldDB" id="A0A951UQL7"/>
<reference evidence="2" key="1">
    <citation type="submission" date="2021-05" db="EMBL/GenBank/DDBJ databases">
        <authorList>
            <person name="Pietrasiak N."/>
            <person name="Ward R."/>
            <person name="Stajich J.E."/>
            <person name="Kurbessoian T."/>
        </authorList>
    </citation>
    <scope>NUCLEOTIDE SEQUENCE</scope>
    <source>
        <strain evidence="2">UHER 2000/2452</strain>
    </source>
</reference>
<reference evidence="2" key="2">
    <citation type="journal article" date="2022" name="Microbiol. Resour. Announc.">
        <title>Metagenome Sequencing to Explore Phylogenomics of Terrestrial Cyanobacteria.</title>
        <authorList>
            <person name="Ward R.D."/>
            <person name="Stajich J.E."/>
            <person name="Johansen J.R."/>
            <person name="Huntemann M."/>
            <person name="Clum A."/>
            <person name="Foster B."/>
            <person name="Foster B."/>
            <person name="Roux S."/>
            <person name="Palaniappan K."/>
            <person name="Varghese N."/>
            <person name="Mukherjee S."/>
            <person name="Reddy T.B.K."/>
            <person name="Daum C."/>
            <person name="Copeland A."/>
            <person name="Chen I.A."/>
            <person name="Ivanova N.N."/>
            <person name="Kyrpides N.C."/>
            <person name="Shapiro N."/>
            <person name="Eloe-Fadrosh E.A."/>
            <person name="Pietrasiak N."/>
        </authorList>
    </citation>
    <scope>NUCLEOTIDE SEQUENCE</scope>
    <source>
        <strain evidence="2">UHER 2000/2452</strain>
    </source>
</reference>
<keyword evidence="1" id="KW-0812">Transmembrane</keyword>